<protein>
    <submittedName>
        <fullName evidence="2">Uncharacterized protein</fullName>
    </submittedName>
</protein>
<dbReference type="Gene3D" id="3.90.1300.10">
    <property type="entry name" value="Amidase signature (AS) domain"/>
    <property type="match status" value="1"/>
</dbReference>
<evidence type="ECO:0000256" key="1">
    <source>
        <dbReference type="SAM" id="SignalP"/>
    </source>
</evidence>
<sequence>DMIYLFLTLLVGLSTWFAWQRSNRNKRVAFLQKKIADRQKEQKESIEWAKKESEKIPETRRRDIAAMDFKQLQASLQSGSISAVETLSTYIGLSLAAHEKTNCLTL</sequence>
<accession>A0AAV5V8L9</accession>
<dbReference type="GO" id="GO:0009062">
    <property type="term" value="P:fatty acid catabolic process"/>
    <property type="evidence" value="ECO:0007669"/>
    <property type="project" value="TreeGrafter"/>
</dbReference>
<dbReference type="Proteomes" id="UP001432322">
    <property type="component" value="Unassembled WGS sequence"/>
</dbReference>
<reference evidence="2" key="1">
    <citation type="submission" date="2023-10" db="EMBL/GenBank/DDBJ databases">
        <title>Genome assembly of Pristionchus species.</title>
        <authorList>
            <person name="Yoshida K."/>
            <person name="Sommer R.J."/>
        </authorList>
    </citation>
    <scope>NUCLEOTIDE SEQUENCE</scope>
    <source>
        <strain evidence="2">RS5133</strain>
    </source>
</reference>
<feature type="chain" id="PRO_5044011577" evidence="1">
    <location>
        <begin position="19"/>
        <end position="106"/>
    </location>
</feature>
<evidence type="ECO:0000313" key="2">
    <source>
        <dbReference type="EMBL" id="GMT15716.1"/>
    </source>
</evidence>
<feature type="signal peptide" evidence="1">
    <location>
        <begin position="1"/>
        <end position="18"/>
    </location>
</feature>
<dbReference type="SUPFAM" id="SSF75304">
    <property type="entry name" value="Amidase signature (AS) enzymes"/>
    <property type="match status" value="1"/>
</dbReference>
<dbReference type="InterPro" id="IPR036928">
    <property type="entry name" value="AS_sf"/>
</dbReference>
<keyword evidence="3" id="KW-1185">Reference proteome</keyword>
<evidence type="ECO:0000313" key="3">
    <source>
        <dbReference type="Proteomes" id="UP001432322"/>
    </source>
</evidence>
<name>A0AAV5V8L9_9BILA</name>
<dbReference type="PANTHER" id="PTHR45847:SF10">
    <property type="entry name" value="FATTY ACID AMIDE HYDROLASE 1"/>
    <property type="match status" value="1"/>
</dbReference>
<dbReference type="AlphaFoldDB" id="A0AAV5V8L9"/>
<dbReference type="GO" id="GO:0017064">
    <property type="term" value="F:fatty acid amide hydrolase activity"/>
    <property type="evidence" value="ECO:0007669"/>
    <property type="project" value="TreeGrafter"/>
</dbReference>
<dbReference type="EMBL" id="BTSY01000002">
    <property type="protein sequence ID" value="GMT15716.1"/>
    <property type="molecule type" value="Genomic_DNA"/>
</dbReference>
<feature type="non-terminal residue" evidence="2">
    <location>
        <position position="1"/>
    </location>
</feature>
<dbReference type="PANTHER" id="PTHR45847">
    <property type="entry name" value="FATTY ACID AMIDE HYDROLASE"/>
    <property type="match status" value="1"/>
</dbReference>
<comment type="caution">
    <text evidence="2">The sequence shown here is derived from an EMBL/GenBank/DDBJ whole genome shotgun (WGS) entry which is preliminary data.</text>
</comment>
<proteinExistence type="predicted"/>
<dbReference type="InterPro" id="IPR052096">
    <property type="entry name" value="Endocannabinoid_amidase"/>
</dbReference>
<keyword evidence="1" id="KW-0732">Signal</keyword>
<organism evidence="2 3">
    <name type="scientific">Pristionchus fissidentatus</name>
    <dbReference type="NCBI Taxonomy" id="1538716"/>
    <lineage>
        <taxon>Eukaryota</taxon>
        <taxon>Metazoa</taxon>
        <taxon>Ecdysozoa</taxon>
        <taxon>Nematoda</taxon>
        <taxon>Chromadorea</taxon>
        <taxon>Rhabditida</taxon>
        <taxon>Rhabditina</taxon>
        <taxon>Diplogasteromorpha</taxon>
        <taxon>Diplogasteroidea</taxon>
        <taxon>Neodiplogasteridae</taxon>
        <taxon>Pristionchus</taxon>
    </lineage>
</organism>
<gene>
    <name evidence="2" type="ORF">PFISCL1PPCAC_7013</name>
</gene>
<feature type="non-terminal residue" evidence="2">
    <location>
        <position position="106"/>
    </location>
</feature>
<dbReference type="GO" id="GO:0004040">
    <property type="term" value="F:amidase activity"/>
    <property type="evidence" value="ECO:0007669"/>
    <property type="project" value="TreeGrafter"/>
</dbReference>